<gene>
    <name evidence="1" type="ORF">LX74_02824</name>
</gene>
<keyword evidence="2" id="KW-1185">Reference proteome</keyword>
<sequence>MFIVQLVFIIDSWLVFGNNLQIFEKKEIPESIKSVNFNNW</sequence>
<organism evidence="1 2">
    <name type="scientific">Elizabethkingia miricola</name>
    <name type="common">Chryseobacterium miricola</name>
    <dbReference type="NCBI Taxonomy" id="172045"/>
    <lineage>
        <taxon>Bacteria</taxon>
        <taxon>Pseudomonadati</taxon>
        <taxon>Bacteroidota</taxon>
        <taxon>Flavobacteriia</taxon>
        <taxon>Flavobacteriales</taxon>
        <taxon>Weeksellaceae</taxon>
        <taxon>Elizabethkingia</taxon>
    </lineage>
</organism>
<protein>
    <submittedName>
        <fullName evidence="1">Uncharacterized protein</fullName>
    </submittedName>
</protein>
<name>A0ABY3NE32_ELIMR</name>
<evidence type="ECO:0000313" key="1">
    <source>
        <dbReference type="EMBL" id="TYO89831.1"/>
    </source>
</evidence>
<accession>A0ABY3NE32</accession>
<reference evidence="1 2" key="1">
    <citation type="submission" date="2019-07" db="EMBL/GenBank/DDBJ databases">
        <title>Genomic Encyclopedia of Archaeal and Bacterial Type Strains, Phase II (KMG-II): from individual species to whole genera.</title>
        <authorList>
            <person name="Goeker M."/>
        </authorList>
    </citation>
    <scope>NUCLEOTIDE SEQUENCE [LARGE SCALE GENOMIC DNA]</scope>
    <source>
        <strain evidence="1 2">DSM 14571</strain>
    </source>
</reference>
<proteinExistence type="predicted"/>
<dbReference type="EMBL" id="VNHK01000009">
    <property type="protein sequence ID" value="TYO89831.1"/>
    <property type="molecule type" value="Genomic_DNA"/>
</dbReference>
<comment type="caution">
    <text evidence="1">The sequence shown here is derived from an EMBL/GenBank/DDBJ whole genome shotgun (WGS) entry which is preliminary data.</text>
</comment>
<evidence type="ECO:0000313" key="2">
    <source>
        <dbReference type="Proteomes" id="UP000324513"/>
    </source>
</evidence>
<dbReference type="Proteomes" id="UP000324513">
    <property type="component" value="Unassembled WGS sequence"/>
</dbReference>